<comment type="caution">
    <text evidence="1">The sequence shown here is derived from an EMBL/GenBank/DDBJ whole genome shotgun (WGS) entry which is preliminary data.</text>
</comment>
<proteinExistence type="predicted"/>
<dbReference type="EMBL" id="CM047746">
    <property type="protein sequence ID" value="KAJ0020962.1"/>
    <property type="molecule type" value="Genomic_DNA"/>
</dbReference>
<sequence length="154" mass="17212">MASHLSSSPCKDLHFKKFSFITKCRSRSFPTTSLEDACYEPINSEAAAYTSLKDLIPSTTRSGSPKSCYSEGSFGVQCVDDISVSNLLVKKAAWAYLQPMPKLLTATSSSWRRAWDELNAPMKACINFFNRRFVLKITRAFDRAMGAINASRFD</sequence>
<reference evidence="2" key="1">
    <citation type="journal article" date="2023" name="G3 (Bethesda)">
        <title>Genome assembly and association tests identify interacting loci associated with vigor, precocity, and sex in interspecific pistachio rootstocks.</title>
        <authorList>
            <person name="Palmer W."/>
            <person name="Jacygrad E."/>
            <person name="Sagayaradj S."/>
            <person name="Cavanaugh K."/>
            <person name="Han R."/>
            <person name="Bertier L."/>
            <person name="Beede B."/>
            <person name="Kafkas S."/>
            <person name="Golino D."/>
            <person name="Preece J."/>
            <person name="Michelmore R."/>
        </authorList>
    </citation>
    <scope>NUCLEOTIDE SEQUENCE [LARGE SCALE GENOMIC DNA]</scope>
</reference>
<dbReference type="Proteomes" id="UP001163603">
    <property type="component" value="Chromosome 11"/>
</dbReference>
<evidence type="ECO:0000313" key="1">
    <source>
        <dbReference type="EMBL" id="KAJ0020962.1"/>
    </source>
</evidence>
<gene>
    <name evidence="1" type="ORF">Pint_31781</name>
</gene>
<accession>A0ACC0XSE0</accession>
<evidence type="ECO:0000313" key="2">
    <source>
        <dbReference type="Proteomes" id="UP001163603"/>
    </source>
</evidence>
<protein>
    <submittedName>
        <fullName evidence="1">Uncharacterized protein</fullName>
    </submittedName>
</protein>
<keyword evidence="2" id="KW-1185">Reference proteome</keyword>
<name>A0ACC0XSE0_9ROSI</name>
<organism evidence="1 2">
    <name type="scientific">Pistacia integerrima</name>
    <dbReference type="NCBI Taxonomy" id="434235"/>
    <lineage>
        <taxon>Eukaryota</taxon>
        <taxon>Viridiplantae</taxon>
        <taxon>Streptophyta</taxon>
        <taxon>Embryophyta</taxon>
        <taxon>Tracheophyta</taxon>
        <taxon>Spermatophyta</taxon>
        <taxon>Magnoliopsida</taxon>
        <taxon>eudicotyledons</taxon>
        <taxon>Gunneridae</taxon>
        <taxon>Pentapetalae</taxon>
        <taxon>rosids</taxon>
        <taxon>malvids</taxon>
        <taxon>Sapindales</taxon>
        <taxon>Anacardiaceae</taxon>
        <taxon>Pistacia</taxon>
    </lineage>
</organism>